<comment type="similarity">
    <text evidence="4">Belongs to the GST superfamily. Lambda family.</text>
</comment>
<dbReference type="FunFam" id="3.40.30.10:FF:000091">
    <property type="entry name" value="Glutathione S-transferase L2, chloroplastic"/>
    <property type="match status" value="1"/>
</dbReference>
<evidence type="ECO:0000256" key="4">
    <source>
        <dbReference type="ARBA" id="ARBA00060732"/>
    </source>
</evidence>
<feature type="region of interest" description="Disordered" evidence="5">
    <location>
        <begin position="259"/>
        <end position="293"/>
    </location>
</feature>
<evidence type="ECO:0000259" key="7">
    <source>
        <dbReference type="PROSITE" id="PS50404"/>
    </source>
</evidence>
<keyword evidence="2" id="KW-0216">Detoxification</keyword>
<feature type="domain" description="GST N-terminal" evidence="7">
    <location>
        <begin position="26"/>
        <end position="107"/>
    </location>
</feature>
<dbReference type="Gene3D" id="1.20.1050.10">
    <property type="match status" value="1"/>
</dbReference>
<dbReference type="PANTHER" id="PTHR44328">
    <property type="entry name" value="GLUTATHIONE S-TRANSFERASE L1"/>
    <property type="match status" value="1"/>
</dbReference>
<feature type="compositionally biased region" description="Basic and acidic residues" evidence="5">
    <location>
        <begin position="259"/>
        <end position="272"/>
    </location>
</feature>
<feature type="compositionally biased region" description="Polar residues" evidence="5">
    <location>
        <begin position="273"/>
        <end position="283"/>
    </location>
</feature>
<evidence type="ECO:0000256" key="2">
    <source>
        <dbReference type="ARBA" id="ARBA00022575"/>
    </source>
</evidence>
<evidence type="ECO:0000313" key="9">
    <source>
        <dbReference type="Proteomes" id="UP000288805"/>
    </source>
</evidence>
<dbReference type="InterPro" id="IPR036249">
    <property type="entry name" value="Thioredoxin-like_sf"/>
</dbReference>
<dbReference type="Pfam" id="PF13410">
    <property type="entry name" value="GST_C_2"/>
    <property type="match status" value="1"/>
</dbReference>
<dbReference type="GO" id="GO:0004364">
    <property type="term" value="F:glutathione transferase activity"/>
    <property type="evidence" value="ECO:0007669"/>
    <property type="project" value="UniProtKB-EC"/>
</dbReference>
<evidence type="ECO:0000256" key="3">
    <source>
        <dbReference type="ARBA" id="ARBA00047960"/>
    </source>
</evidence>
<dbReference type="InterPro" id="IPR036282">
    <property type="entry name" value="Glutathione-S-Trfase_C_sf"/>
</dbReference>
<dbReference type="EMBL" id="QGNW01000091">
    <property type="protein sequence ID" value="RVW98820.1"/>
    <property type="molecule type" value="Genomic_DNA"/>
</dbReference>
<dbReference type="Pfam" id="PF13417">
    <property type="entry name" value="GST_N_3"/>
    <property type="match status" value="1"/>
</dbReference>
<dbReference type="SUPFAM" id="SSF47923">
    <property type="entry name" value="Ypt/Rab-GAP domain of gyp1p"/>
    <property type="match status" value="1"/>
</dbReference>
<dbReference type="PANTHER" id="PTHR44328:SF6">
    <property type="entry name" value="GLUTATHIONE S-TRANSFERASE L1-RELATED"/>
    <property type="match status" value="1"/>
</dbReference>
<comment type="caution">
    <text evidence="8">The sequence shown here is derived from an EMBL/GenBank/DDBJ whole genome shotgun (WGS) entry which is preliminary data.</text>
</comment>
<reference evidence="8 9" key="1">
    <citation type="journal article" date="2018" name="PLoS Genet.">
        <title>Population sequencing reveals clonal diversity and ancestral inbreeding in the grapevine cultivar Chardonnay.</title>
        <authorList>
            <person name="Roach M.J."/>
            <person name="Johnson D.L."/>
            <person name="Bohlmann J."/>
            <person name="van Vuuren H.J."/>
            <person name="Jones S.J."/>
            <person name="Pretorius I.S."/>
            <person name="Schmidt S.A."/>
            <person name="Borneman A.R."/>
        </authorList>
    </citation>
    <scope>NUCLEOTIDE SEQUENCE [LARGE SCALE GENOMIC DNA]</scope>
    <source>
        <strain evidence="9">cv. Chardonnay</strain>
        <tissue evidence="8">Leaf</tissue>
    </source>
</reference>
<comment type="catalytic activity">
    <reaction evidence="3">
        <text>RX + glutathione = an S-substituted glutathione + a halide anion + H(+)</text>
        <dbReference type="Rhea" id="RHEA:16437"/>
        <dbReference type="ChEBI" id="CHEBI:15378"/>
        <dbReference type="ChEBI" id="CHEBI:16042"/>
        <dbReference type="ChEBI" id="CHEBI:17792"/>
        <dbReference type="ChEBI" id="CHEBI:57925"/>
        <dbReference type="ChEBI" id="CHEBI:90779"/>
        <dbReference type="EC" id="2.5.1.18"/>
    </reaction>
</comment>
<feature type="domain" description="Rab-GAP TBC" evidence="6">
    <location>
        <begin position="477"/>
        <end position="599"/>
    </location>
</feature>
<evidence type="ECO:0000256" key="1">
    <source>
        <dbReference type="ARBA" id="ARBA00012452"/>
    </source>
</evidence>
<dbReference type="Gene3D" id="3.40.30.10">
    <property type="entry name" value="Glutaredoxin"/>
    <property type="match status" value="1"/>
</dbReference>
<dbReference type="InterPro" id="IPR035969">
    <property type="entry name" value="Rab-GAP_TBC_sf"/>
</dbReference>
<dbReference type="AlphaFoldDB" id="A0A438IQ23"/>
<dbReference type="PROSITE" id="PS50404">
    <property type="entry name" value="GST_NTER"/>
    <property type="match status" value="1"/>
</dbReference>
<dbReference type="PROSITE" id="PS50086">
    <property type="entry name" value="TBC_RABGAP"/>
    <property type="match status" value="1"/>
</dbReference>
<evidence type="ECO:0000259" key="6">
    <source>
        <dbReference type="PROSITE" id="PS50086"/>
    </source>
</evidence>
<feature type="region of interest" description="Disordered" evidence="5">
    <location>
        <begin position="369"/>
        <end position="402"/>
    </location>
</feature>
<evidence type="ECO:0000256" key="5">
    <source>
        <dbReference type="SAM" id="MobiDB-lite"/>
    </source>
</evidence>
<dbReference type="EC" id="2.5.1.18" evidence="1"/>
<organism evidence="8 9">
    <name type="scientific">Vitis vinifera</name>
    <name type="common">Grape</name>
    <dbReference type="NCBI Taxonomy" id="29760"/>
    <lineage>
        <taxon>Eukaryota</taxon>
        <taxon>Viridiplantae</taxon>
        <taxon>Streptophyta</taxon>
        <taxon>Embryophyta</taxon>
        <taxon>Tracheophyta</taxon>
        <taxon>Spermatophyta</taxon>
        <taxon>Magnoliopsida</taxon>
        <taxon>eudicotyledons</taxon>
        <taxon>Gunneridae</taxon>
        <taxon>Pentapetalae</taxon>
        <taxon>rosids</taxon>
        <taxon>Vitales</taxon>
        <taxon>Vitaceae</taxon>
        <taxon>Viteae</taxon>
        <taxon>Vitis</taxon>
    </lineage>
</organism>
<dbReference type="InterPro" id="IPR004045">
    <property type="entry name" value="Glutathione_S-Trfase_N"/>
</dbReference>
<name>A0A438IQ23_VITVI</name>
<dbReference type="SFLD" id="SFLDS00019">
    <property type="entry name" value="Glutathione_Transferase_(cytos"/>
    <property type="match status" value="1"/>
</dbReference>
<dbReference type="FunFam" id="1.20.1050.10:FF:000041">
    <property type="entry name" value="Lambda class glutathione S-transferase"/>
    <property type="match status" value="1"/>
</dbReference>
<proteinExistence type="inferred from homology"/>
<dbReference type="InterPro" id="IPR000195">
    <property type="entry name" value="Rab-GAP-TBC_dom"/>
</dbReference>
<dbReference type="SUPFAM" id="SSF52833">
    <property type="entry name" value="Thioredoxin-like"/>
    <property type="match status" value="1"/>
</dbReference>
<dbReference type="InterPro" id="IPR040079">
    <property type="entry name" value="Glutathione_S-Trfase"/>
</dbReference>
<keyword evidence="8" id="KW-0808">Transferase</keyword>
<dbReference type="Gene3D" id="1.10.8.270">
    <property type="entry name" value="putative rabgap domain of human tbc1 domain family member 14 like domains"/>
    <property type="match status" value="1"/>
</dbReference>
<accession>A0A438IQ23</accession>
<evidence type="ECO:0000313" key="8">
    <source>
        <dbReference type="EMBL" id="RVW98820.1"/>
    </source>
</evidence>
<dbReference type="CDD" id="cd03203">
    <property type="entry name" value="GST_C_Lambda"/>
    <property type="match status" value="1"/>
</dbReference>
<dbReference type="InterPro" id="IPR044629">
    <property type="entry name" value="GSTL1/2/3"/>
</dbReference>
<dbReference type="Proteomes" id="UP000288805">
    <property type="component" value="Unassembled WGS sequence"/>
</dbReference>
<sequence>MATTCVEEVLPPVLDSTSDQPPLFDGTTRLYISYSCPFAQRVWITRNYKGLQEQIKLVPLNLQNRPAWYKEKVYPGNKVPALEHNNKVIGESLDLIKYVDSNFGGPSLCPDGPGKREFAEELISYTDTFNRILYTSLKGDPTKEVGGPFDHLETALHKFDDGPFFLGQFSLVDIAYIPFVERFQIFLSEVWKYDITVGRPKLAAWIEVLSKIIQCTGMLVVQKCALGLQELNKIGAYKQTKCDPKELVEAYKKRFLEPNKNVGGEKGKEKNSCRNQATSNNHQNPDHPRMPDKALNLLNNSQLFRDAYGFTLRPQHLQRYRECCEIYKEEEEERIHKWKQFLEQQKESSLVCAFAEEYNNTLLTEITREEAESVPGRGGEGNVSSSKKSVSDGSTESDQQKEVLVAKETKAENMKDEQIGRNHPPSIEEDFEEVLSFNLISDDSGNESLEASAAANGISPEPFFPWKKELVCLVRGGLPKALRGEVWQAFVGARKRRMERYYQNLIASETNAGEGKDYASSLSVNGSKQPNADHAIPEKWRRQIEKDLPRTFPGHPALDKVGRDSLRHLLLAHAQHNPSVGYCQVTRVPRVSNFFFSRN</sequence>
<dbReference type="Pfam" id="PF00566">
    <property type="entry name" value="RabGAP-TBC"/>
    <property type="match status" value="1"/>
</dbReference>
<protein>
    <recommendedName>
        <fullName evidence="1">glutathione transferase</fullName>
        <ecNumber evidence="1">2.5.1.18</ecNumber>
    </recommendedName>
</protein>
<dbReference type="GO" id="GO:0009636">
    <property type="term" value="P:response to toxic substance"/>
    <property type="evidence" value="ECO:0007669"/>
    <property type="project" value="UniProtKB-KW"/>
</dbReference>
<gene>
    <name evidence="8" type="primary">GSTL3_0</name>
    <name evidence="8" type="ORF">CK203_024058</name>
</gene>
<dbReference type="SUPFAM" id="SSF47616">
    <property type="entry name" value="GST C-terminal domain-like"/>
    <property type="match status" value="1"/>
</dbReference>
<feature type="compositionally biased region" description="Low complexity" evidence="5">
    <location>
        <begin position="382"/>
        <end position="397"/>
    </location>
</feature>